<dbReference type="Gene3D" id="3.50.50.60">
    <property type="entry name" value="FAD/NAD(P)-binding domain"/>
    <property type="match status" value="1"/>
</dbReference>
<protein>
    <submittedName>
        <fullName evidence="2">Thioredoxin reductase (NADPH)</fullName>
    </submittedName>
</protein>
<accession>A0A1H9MGP5</accession>
<dbReference type="Pfam" id="PF13738">
    <property type="entry name" value="Pyr_redox_3"/>
    <property type="match status" value="1"/>
</dbReference>
<organism evidence="2 3">
    <name type="scientific">Neolewinella agarilytica</name>
    <dbReference type="NCBI Taxonomy" id="478744"/>
    <lineage>
        <taxon>Bacteria</taxon>
        <taxon>Pseudomonadati</taxon>
        <taxon>Bacteroidota</taxon>
        <taxon>Saprospiria</taxon>
        <taxon>Saprospirales</taxon>
        <taxon>Lewinellaceae</taxon>
        <taxon>Neolewinella</taxon>
    </lineage>
</organism>
<keyword evidence="1" id="KW-0560">Oxidoreductase</keyword>
<proteinExistence type="predicted"/>
<dbReference type="FunCoup" id="A0A1H9MGP5">
    <property type="interactions" value="1"/>
</dbReference>
<dbReference type="InParanoid" id="A0A1H9MGP5"/>
<dbReference type="RefSeq" id="WP_090172284.1">
    <property type="nucleotide sequence ID" value="NZ_FOFB01000029.1"/>
</dbReference>
<dbReference type="PRINTS" id="PR00368">
    <property type="entry name" value="FADPNR"/>
</dbReference>
<keyword evidence="3" id="KW-1185">Reference proteome</keyword>
<dbReference type="STRING" id="478744.SAMN05444359_12910"/>
<name>A0A1H9MGP5_9BACT</name>
<sequence>MTSPAYDLIIIGGGPSGLNAGVSARKAGLRYLILEKGVIVNSLFNFPTNMTFFSTSLKLEIHDIPFISHGDKPTRSEALEYYRRIVQSQDLKLHLYEEVVGMSPQTGGAYRVKTNRGVYDTLAVCVATGFYDTPRWLDVPGEELPKVKHYYNDPHAYIDQDVLVIGAANSACDAALECWRKGARVTMAVRSDRINDRVKYWIKPDIENRIKEGSIPAYFGTTVTAIRENEVDLQTPEGPLTLPNDFVLAMTGYQPSYDLFERLGIPVGDDEACQPIFNPDTLETQLPNVYMAGVACAGRQTSKLFIENTRDHGDIIVRNISEKLGIES</sequence>
<dbReference type="PANTHER" id="PTHR43539">
    <property type="entry name" value="FLAVIN-BINDING MONOOXYGENASE-LIKE PROTEIN (AFU_ORTHOLOGUE AFUA_4G09220)"/>
    <property type="match status" value="1"/>
</dbReference>
<dbReference type="PRINTS" id="PR00469">
    <property type="entry name" value="PNDRDTASEII"/>
</dbReference>
<dbReference type="SUPFAM" id="SSF51905">
    <property type="entry name" value="FAD/NAD(P)-binding domain"/>
    <property type="match status" value="1"/>
</dbReference>
<dbReference type="NCBIfam" id="TIGR04018">
    <property type="entry name" value="Bthiol_YpdA"/>
    <property type="match status" value="1"/>
</dbReference>
<dbReference type="Proteomes" id="UP000199021">
    <property type="component" value="Unassembled WGS sequence"/>
</dbReference>
<dbReference type="EMBL" id="FOFB01000029">
    <property type="protein sequence ID" value="SER22844.1"/>
    <property type="molecule type" value="Genomic_DNA"/>
</dbReference>
<dbReference type="InterPro" id="IPR036188">
    <property type="entry name" value="FAD/NAD-bd_sf"/>
</dbReference>
<evidence type="ECO:0000256" key="1">
    <source>
        <dbReference type="ARBA" id="ARBA00023002"/>
    </source>
</evidence>
<dbReference type="InterPro" id="IPR050982">
    <property type="entry name" value="Auxin_biosynth/cation_transpt"/>
</dbReference>
<evidence type="ECO:0000313" key="2">
    <source>
        <dbReference type="EMBL" id="SER22844.1"/>
    </source>
</evidence>
<dbReference type="PANTHER" id="PTHR43539:SF4">
    <property type="entry name" value="BACILLIREDOXIN REDUCTASE BDR"/>
    <property type="match status" value="1"/>
</dbReference>
<dbReference type="GO" id="GO:0050660">
    <property type="term" value="F:flavin adenine dinucleotide binding"/>
    <property type="evidence" value="ECO:0007669"/>
    <property type="project" value="TreeGrafter"/>
</dbReference>
<evidence type="ECO:0000313" key="3">
    <source>
        <dbReference type="Proteomes" id="UP000199021"/>
    </source>
</evidence>
<dbReference type="OrthoDB" id="9778740at2"/>
<dbReference type="GO" id="GO:0004497">
    <property type="term" value="F:monooxygenase activity"/>
    <property type="evidence" value="ECO:0007669"/>
    <property type="project" value="TreeGrafter"/>
</dbReference>
<gene>
    <name evidence="2" type="ORF">SAMN05444359_12910</name>
</gene>
<dbReference type="InterPro" id="IPR023856">
    <property type="entry name" value="Bdr"/>
</dbReference>
<reference evidence="3" key="1">
    <citation type="submission" date="2016-10" db="EMBL/GenBank/DDBJ databases">
        <authorList>
            <person name="Varghese N."/>
            <person name="Submissions S."/>
        </authorList>
    </citation>
    <scope>NUCLEOTIDE SEQUENCE [LARGE SCALE GENOMIC DNA]</scope>
    <source>
        <strain evidence="3">DSM 24740</strain>
    </source>
</reference>
<dbReference type="AlphaFoldDB" id="A0A1H9MGP5"/>